<evidence type="ECO:0000313" key="5">
    <source>
        <dbReference type="Proteomes" id="UP000319976"/>
    </source>
</evidence>
<name>A0A517TC31_9PLAN</name>
<proteinExistence type="predicted"/>
<dbReference type="CDD" id="cd06779">
    <property type="entry name" value="cpPDZ_Deg_HtrA-like"/>
    <property type="match status" value="1"/>
</dbReference>
<dbReference type="KEGG" id="chya:V22_31870"/>
<keyword evidence="5" id="KW-1185">Reference proteome</keyword>
<dbReference type="GO" id="GO:0006508">
    <property type="term" value="P:proteolysis"/>
    <property type="evidence" value="ECO:0007669"/>
    <property type="project" value="UniProtKB-KW"/>
</dbReference>
<dbReference type="SUPFAM" id="SSF50156">
    <property type="entry name" value="PDZ domain-like"/>
    <property type="match status" value="1"/>
</dbReference>
<reference evidence="4 5" key="1">
    <citation type="submission" date="2019-02" db="EMBL/GenBank/DDBJ databases">
        <title>Deep-cultivation of Planctomycetes and their phenomic and genomic characterization uncovers novel biology.</title>
        <authorList>
            <person name="Wiegand S."/>
            <person name="Jogler M."/>
            <person name="Boedeker C."/>
            <person name="Pinto D."/>
            <person name="Vollmers J."/>
            <person name="Rivas-Marin E."/>
            <person name="Kohn T."/>
            <person name="Peeters S.H."/>
            <person name="Heuer A."/>
            <person name="Rast P."/>
            <person name="Oberbeckmann S."/>
            <person name="Bunk B."/>
            <person name="Jeske O."/>
            <person name="Meyerdierks A."/>
            <person name="Storesund J.E."/>
            <person name="Kallscheuer N."/>
            <person name="Luecker S."/>
            <person name="Lage O.M."/>
            <person name="Pohl T."/>
            <person name="Merkel B.J."/>
            <person name="Hornburger P."/>
            <person name="Mueller R.-W."/>
            <person name="Bruemmer F."/>
            <person name="Labrenz M."/>
            <person name="Spormann A.M."/>
            <person name="Op den Camp H."/>
            <person name="Overmann J."/>
            <person name="Amann R."/>
            <person name="Jetten M.S.M."/>
            <person name="Mascher T."/>
            <person name="Medema M.H."/>
            <person name="Devos D.P."/>
            <person name="Kaster A.-K."/>
            <person name="Ovreas L."/>
            <person name="Rohde M."/>
            <person name="Galperin M.Y."/>
            <person name="Jogler C."/>
        </authorList>
    </citation>
    <scope>NUCLEOTIDE SEQUENCE [LARGE SCALE GENOMIC DNA]</scope>
    <source>
        <strain evidence="4 5">V22</strain>
    </source>
</reference>
<keyword evidence="4" id="KW-0645">Protease</keyword>
<dbReference type="Gene3D" id="2.30.42.10">
    <property type="match status" value="1"/>
</dbReference>
<dbReference type="Proteomes" id="UP000319976">
    <property type="component" value="Chromosome"/>
</dbReference>
<feature type="domain" description="PDZ" evidence="3">
    <location>
        <begin position="222"/>
        <end position="299"/>
    </location>
</feature>
<dbReference type="InterPro" id="IPR001478">
    <property type="entry name" value="PDZ"/>
</dbReference>
<dbReference type="EMBL" id="CP036316">
    <property type="protein sequence ID" value="QDT65924.1"/>
    <property type="molecule type" value="Genomic_DNA"/>
</dbReference>
<evidence type="ECO:0000313" key="4">
    <source>
        <dbReference type="EMBL" id="QDT65924.1"/>
    </source>
</evidence>
<accession>A0A517TC31</accession>
<keyword evidence="2" id="KW-0732">Signal</keyword>
<dbReference type="GO" id="GO:0016020">
    <property type="term" value="C:membrane"/>
    <property type="evidence" value="ECO:0007669"/>
    <property type="project" value="InterPro"/>
</dbReference>
<dbReference type="Pfam" id="PF13180">
    <property type="entry name" value="PDZ_2"/>
    <property type="match status" value="1"/>
</dbReference>
<dbReference type="GO" id="GO:0004222">
    <property type="term" value="F:metalloendopeptidase activity"/>
    <property type="evidence" value="ECO:0007669"/>
    <property type="project" value="InterPro"/>
</dbReference>
<feature type="signal peptide" evidence="2">
    <location>
        <begin position="1"/>
        <end position="20"/>
    </location>
</feature>
<feature type="chain" id="PRO_5022197562" evidence="2">
    <location>
        <begin position="21"/>
        <end position="315"/>
    </location>
</feature>
<dbReference type="PANTHER" id="PTHR42837:SF2">
    <property type="entry name" value="MEMBRANE METALLOPROTEASE ARASP2, CHLOROPLASTIC-RELATED"/>
    <property type="match status" value="1"/>
</dbReference>
<protein>
    <submittedName>
        <fullName evidence="4">Serine endoprotease</fullName>
    </submittedName>
</protein>
<comment type="cofactor">
    <cofactor evidence="1">
        <name>Zn(2+)</name>
        <dbReference type="ChEBI" id="CHEBI:29105"/>
    </cofactor>
</comment>
<dbReference type="PROSITE" id="PS50106">
    <property type="entry name" value="PDZ"/>
    <property type="match status" value="1"/>
</dbReference>
<dbReference type="InterPro" id="IPR004387">
    <property type="entry name" value="Pept_M50_Zn"/>
</dbReference>
<sequence precursor="true">MRRKLIALSVLLGIVHVVVAEDSLPPVVAPGPIYPLEKSLEQLSSPHFITRQNAIQHVSAWGLAAIPALEKMAHDNKPAQFIGALKSLEAIWLTAHARKDWETSDAVRSAFEEMSADDNTLLADWSTAILKDRSLLEDDKIIDKVRELGGVIEMTSQEDLLRDDGPIFRSAIEHLFLGPDWKGGEDGLKYIKRLPAFGMLYFTPQSGLTMEKLAGLRAIFPGLVIQRRGQTFLGVVADPLAPECRIRSVKPNSPAADAGIRPGDVIVTFNDVDIKNLQELVEAIEEIKPNEKVNVLVSRTGNPLNIEVTMRKWGK</sequence>
<dbReference type="RefSeq" id="WP_197439656.1">
    <property type="nucleotide sequence ID" value="NZ_CP036316.1"/>
</dbReference>
<evidence type="ECO:0000256" key="1">
    <source>
        <dbReference type="ARBA" id="ARBA00001947"/>
    </source>
</evidence>
<keyword evidence="4" id="KW-0378">Hydrolase</keyword>
<dbReference type="InterPro" id="IPR036034">
    <property type="entry name" value="PDZ_sf"/>
</dbReference>
<dbReference type="AlphaFoldDB" id="A0A517TC31"/>
<organism evidence="4 5">
    <name type="scientific">Calycomorphotria hydatis</name>
    <dbReference type="NCBI Taxonomy" id="2528027"/>
    <lineage>
        <taxon>Bacteria</taxon>
        <taxon>Pseudomonadati</taxon>
        <taxon>Planctomycetota</taxon>
        <taxon>Planctomycetia</taxon>
        <taxon>Planctomycetales</taxon>
        <taxon>Planctomycetaceae</taxon>
        <taxon>Calycomorphotria</taxon>
    </lineage>
</organism>
<evidence type="ECO:0000256" key="2">
    <source>
        <dbReference type="SAM" id="SignalP"/>
    </source>
</evidence>
<dbReference type="SMART" id="SM00228">
    <property type="entry name" value="PDZ"/>
    <property type="match status" value="1"/>
</dbReference>
<evidence type="ECO:0000259" key="3">
    <source>
        <dbReference type="PROSITE" id="PS50106"/>
    </source>
</evidence>
<dbReference type="PANTHER" id="PTHR42837">
    <property type="entry name" value="REGULATOR OF SIGMA-E PROTEASE RSEP"/>
    <property type="match status" value="1"/>
</dbReference>
<gene>
    <name evidence="4" type="ORF">V22_31870</name>
</gene>